<dbReference type="AlphaFoldDB" id="A0A2P5HMT0"/>
<reference evidence="2" key="1">
    <citation type="submission" date="2017-09" db="EMBL/GenBank/DDBJ databases">
        <title>Polyketide synthases of a Diaporthe helianthi virulent isolate.</title>
        <authorList>
            <person name="Baroncelli R."/>
        </authorList>
    </citation>
    <scope>NUCLEOTIDE SEQUENCE [LARGE SCALE GENOMIC DNA]</scope>
    <source>
        <strain evidence="2">7/96</strain>
    </source>
</reference>
<name>A0A2P5HMT0_DIAHE</name>
<organism evidence="2 3">
    <name type="scientific">Diaporthe helianthi</name>
    <dbReference type="NCBI Taxonomy" id="158607"/>
    <lineage>
        <taxon>Eukaryota</taxon>
        <taxon>Fungi</taxon>
        <taxon>Dikarya</taxon>
        <taxon>Ascomycota</taxon>
        <taxon>Pezizomycotina</taxon>
        <taxon>Sordariomycetes</taxon>
        <taxon>Sordariomycetidae</taxon>
        <taxon>Diaporthales</taxon>
        <taxon>Diaporthaceae</taxon>
        <taxon>Diaporthe</taxon>
    </lineage>
</organism>
<comment type="caution">
    <text evidence="2">The sequence shown here is derived from an EMBL/GenBank/DDBJ whole genome shotgun (WGS) entry which is preliminary data.</text>
</comment>
<dbReference type="EMBL" id="MAVT02001233">
    <property type="protein sequence ID" value="POS71563.1"/>
    <property type="molecule type" value="Genomic_DNA"/>
</dbReference>
<feature type="region of interest" description="Disordered" evidence="1">
    <location>
        <begin position="59"/>
        <end position="91"/>
    </location>
</feature>
<keyword evidence="3" id="KW-1185">Reference proteome</keyword>
<sequence length="134" mass="14792">MSSSIPTPVSESAEKPASSKAPQNSVKPLRQAELRGIVTLLVRQADNEGWSDDKLTEALKDHAVKRQPSADTPASASASSQVDLKEQSKRTRFTTTKHLTLREETLSAIRQAEMKGWSDEQFLAFLWAKAGELR</sequence>
<feature type="region of interest" description="Disordered" evidence="1">
    <location>
        <begin position="1"/>
        <end position="29"/>
    </location>
</feature>
<dbReference type="Proteomes" id="UP000094444">
    <property type="component" value="Unassembled WGS sequence"/>
</dbReference>
<accession>A0A2P5HMT0</accession>
<evidence type="ECO:0000256" key="1">
    <source>
        <dbReference type="SAM" id="MobiDB-lite"/>
    </source>
</evidence>
<evidence type="ECO:0000313" key="2">
    <source>
        <dbReference type="EMBL" id="POS71563.1"/>
    </source>
</evidence>
<gene>
    <name evidence="2" type="ORF">DHEL01_v210044</name>
</gene>
<protein>
    <submittedName>
        <fullName evidence="2">Uncharacterized protein</fullName>
    </submittedName>
</protein>
<evidence type="ECO:0000313" key="3">
    <source>
        <dbReference type="Proteomes" id="UP000094444"/>
    </source>
</evidence>
<dbReference type="OrthoDB" id="5235291at2759"/>
<dbReference type="InParanoid" id="A0A2P5HMT0"/>
<proteinExistence type="predicted"/>